<evidence type="ECO:0000259" key="2">
    <source>
        <dbReference type="Pfam" id="PF07331"/>
    </source>
</evidence>
<dbReference type="Pfam" id="PF07331">
    <property type="entry name" value="TctB"/>
    <property type="match status" value="1"/>
</dbReference>
<comment type="caution">
    <text evidence="3">The sequence shown here is derived from an EMBL/GenBank/DDBJ whole genome shotgun (WGS) entry which is preliminary data.</text>
</comment>
<keyword evidence="1" id="KW-1133">Transmembrane helix</keyword>
<keyword evidence="1" id="KW-0812">Transmembrane</keyword>
<feature type="transmembrane region" description="Helical" evidence="1">
    <location>
        <begin position="64"/>
        <end position="85"/>
    </location>
</feature>
<organism evidence="3 4">
    <name type="scientific">Ottowia beijingensis</name>
    <dbReference type="NCBI Taxonomy" id="1207057"/>
    <lineage>
        <taxon>Bacteria</taxon>
        <taxon>Pseudomonadati</taxon>
        <taxon>Pseudomonadota</taxon>
        <taxon>Betaproteobacteria</taxon>
        <taxon>Burkholderiales</taxon>
        <taxon>Comamonadaceae</taxon>
        <taxon>Ottowia</taxon>
    </lineage>
</organism>
<evidence type="ECO:0000313" key="3">
    <source>
        <dbReference type="EMBL" id="NZA02616.1"/>
    </source>
</evidence>
<dbReference type="RefSeq" id="WP_180550936.1">
    <property type="nucleotide sequence ID" value="NZ_DAIPTI010000056.1"/>
</dbReference>
<sequence length="186" mass="19874">MSSPQPNIPLELRPDHPEPAHPSRKTLIWETVVSAGLIGVGLAMAVGAVDISAEAGYGGVGANFLPWVVAITLMACGAVLLWHARTGGYRNMEEVPGDESPDWTAYVWVSAGLLLNAALIERIGFVLSCALAYVLAAQGLRRAFGQRHDTWLVDILSGVAIAAPVFWLFTKFLAINLPGLTNTGWI</sequence>
<dbReference type="EMBL" id="JACCKX010000001">
    <property type="protein sequence ID" value="NZA02616.1"/>
    <property type="molecule type" value="Genomic_DNA"/>
</dbReference>
<accession>A0A853IQ64</accession>
<evidence type="ECO:0000313" key="4">
    <source>
        <dbReference type="Proteomes" id="UP000589716"/>
    </source>
</evidence>
<evidence type="ECO:0000256" key="1">
    <source>
        <dbReference type="SAM" id="Phobius"/>
    </source>
</evidence>
<dbReference type="AlphaFoldDB" id="A0A853IQ64"/>
<gene>
    <name evidence="3" type="ORF">H0I39_14130</name>
</gene>
<proteinExistence type="predicted"/>
<feature type="transmembrane region" description="Helical" evidence="1">
    <location>
        <begin position="105"/>
        <end position="138"/>
    </location>
</feature>
<keyword evidence="4" id="KW-1185">Reference proteome</keyword>
<dbReference type="InterPro" id="IPR009936">
    <property type="entry name" value="DUF1468"/>
</dbReference>
<feature type="transmembrane region" description="Helical" evidence="1">
    <location>
        <begin position="27"/>
        <end position="52"/>
    </location>
</feature>
<name>A0A853IQ64_9BURK</name>
<dbReference type="Proteomes" id="UP000589716">
    <property type="component" value="Unassembled WGS sequence"/>
</dbReference>
<feature type="transmembrane region" description="Helical" evidence="1">
    <location>
        <begin position="150"/>
        <end position="169"/>
    </location>
</feature>
<feature type="domain" description="DUF1468" evidence="2">
    <location>
        <begin position="32"/>
        <end position="178"/>
    </location>
</feature>
<keyword evidence="1" id="KW-0472">Membrane</keyword>
<protein>
    <submittedName>
        <fullName evidence="3">Tripartite tricarboxylate transporter TctB family protein</fullName>
    </submittedName>
</protein>
<reference evidence="3 4" key="1">
    <citation type="submission" date="2020-07" db="EMBL/GenBank/DDBJ databases">
        <authorList>
            <person name="Maaloum M."/>
        </authorList>
    </citation>
    <scope>NUCLEOTIDE SEQUENCE [LARGE SCALE GENOMIC DNA]</scope>
    <source>
        <strain evidence="3 4">GCS-AN-3</strain>
    </source>
</reference>